<name>A0AAW0E3J0_9AGAR</name>
<sequence>MFENVRLSSSYAWVAELPNSDRLILTTTRNNYAHGATEALPRLSHKLLSDVSLPNTDRLNLATTHNDNTSGTALDVLPRLTHKTLSEPDVSLTLVVDQSSAIGLGHPSSSKRRLASVEVKTTAGPISSIGLGHPSKRRISYMEADTSACPKQTASTKRARIQSSTVKCRTKRFPRRELFDILEGSEEAEQSYAPVAASEAHSGATSDFAECATSIHPTSPRCASCTISATSFNTAALAPRSSSTGQPLAGPTQVLSPRLLFPATMAGAPNFQSLDGVVMGFVYVMVEAAAAEQMTDEDGIAGEGEGGTRLTRSEWEAKCVEDKWGRWRYEVGWKAYFVAKRVRRLF</sequence>
<evidence type="ECO:0000313" key="1">
    <source>
        <dbReference type="EMBL" id="KAK7059804.1"/>
    </source>
</evidence>
<proteinExistence type="predicted"/>
<protein>
    <submittedName>
        <fullName evidence="1">Uncharacterized protein</fullName>
    </submittedName>
</protein>
<dbReference type="Proteomes" id="UP001362999">
    <property type="component" value="Unassembled WGS sequence"/>
</dbReference>
<dbReference type="EMBL" id="JAWWNJ010000003">
    <property type="protein sequence ID" value="KAK7059804.1"/>
    <property type="molecule type" value="Genomic_DNA"/>
</dbReference>
<comment type="caution">
    <text evidence="1">The sequence shown here is derived from an EMBL/GenBank/DDBJ whole genome shotgun (WGS) entry which is preliminary data.</text>
</comment>
<keyword evidence="2" id="KW-1185">Reference proteome</keyword>
<evidence type="ECO:0000313" key="2">
    <source>
        <dbReference type="Proteomes" id="UP001362999"/>
    </source>
</evidence>
<reference evidence="1 2" key="1">
    <citation type="journal article" date="2024" name="J Genomics">
        <title>Draft genome sequencing and assembly of Favolaschia claudopus CIRM-BRFM 2984 isolated from oak limbs.</title>
        <authorList>
            <person name="Navarro D."/>
            <person name="Drula E."/>
            <person name="Chaduli D."/>
            <person name="Cazenave R."/>
            <person name="Ahrendt S."/>
            <person name="Wang J."/>
            <person name="Lipzen A."/>
            <person name="Daum C."/>
            <person name="Barry K."/>
            <person name="Grigoriev I.V."/>
            <person name="Favel A."/>
            <person name="Rosso M.N."/>
            <person name="Martin F."/>
        </authorList>
    </citation>
    <scope>NUCLEOTIDE SEQUENCE [LARGE SCALE GENOMIC DNA]</scope>
    <source>
        <strain evidence="1 2">CIRM-BRFM 2984</strain>
    </source>
</reference>
<dbReference type="AlphaFoldDB" id="A0AAW0E3J0"/>
<organism evidence="1 2">
    <name type="scientific">Favolaschia claudopus</name>
    <dbReference type="NCBI Taxonomy" id="2862362"/>
    <lineage>
        <taxon>Eukaryota</taxon>
        <taxon>Fungi</taxon>
        <taxon>Dikarya</taxon>
        <taxon>Basidiomycota</taxon>
        <taxon>Agaricomycotina</taxon>
        <taxon>Agaricomycetes</taxon>
        <taxon>Agaricomycetidae</taxon>
        <taxon>Agaricales</taxon>
        <taxon>Marasmiineae</taxon>
        <taxon>Mycenaceae</taxon>
        <taxon>Favolaschia</taxon>
    </lineage>
</organism>
<gene>
    <name evidence="1" type="ORF">R3P38DRAFT_3252057</name>
</gene>
<accession>A0AAW0E3J0</accession>